<dbReference type="Pfam" id="PF05050">
    <property type="entry name" value="Methyltransf_21"/>
    <property type="match status" value="1"/>
</dbReference>
<name>A0ABX1LW64_9CYAN</name>
<dbReference type="PANTHER" id="PTHR34203:SF15">
    <property type="entry name" value="SLL1173 PROTEIN"/>
    <property type="match status" value="1"/>
</dbReference>
<dbReference type="GO" id="GO:0008168">
    <property type="term" value="F:methyltransferase activity"/>
    <property type="evidence" value="ECO:0007669"/>
    <property type="project" value="UniProtKB-KW"/>
</dbReference>
<dbReference type="RefSeq" id="WP_169365386.1">
    <property type="nucleotide sequence ID" value="NZ_JAAVJL010000003.1"/>
</dbReference>
<dbReference type="NCBIfam" id="TIGR01444">
    <property type="entry name" value="fkbM_fam"/>
    <property type="match status" value="1"/>
</dbReference>
<dbReference type="InterPro" id="IPR006342">
    <property type="entry name" value="FkbM_mtfrase"/>
</dbReference>
<evidence type="ECO:0000313" key="2">
    <source>
        <dbReference type="EMBL" id="NMF60428.1"/>
    </source>
</evidence>
<dbReference type="InterPro" id="IPR052514">
    <property type="entry name" value="SAM-dependent_MTase"/>
</dbReference>
<keyword evidence="2" id="KW-0808">Transferase</keyword>
<keyword evidence="3" id="KW-1185">Reference proteome</keyword>
<protein>
    <submittedName>
        <fullName evidence="2">FkbM family methyltransferase</fullName>
    </submittedName>
</protein>
<dbReference type="InterPro" id="IPR029063">
    <property type="entry name" value="SAM-dependent_MTases_sf"/>
</dbReference>
<gene>
    <name evidence="2" type="ORF">HC246_20940</name>
</gene>
<reference evidence="2 3" key="1">
    <citation type="submission" date="2020-03" db="EMBL/GenBank/DDBJ databases">
        <title>Draft Genome Sequence of 2-Methylisoborneol Producing Pseudanabaena yagii Strain GIHE-NHR1 Isolated from North Han River in South Korea.</title>
        <authorList>
            <person name="Jeong J."/>
        </authorList>
    </citation>
    <scope>NUCLEOTIDE SEQUENCE [LARGE SCALE GENOMIC DNA]</scope>
    <source>
        <strain evidence="2 3">GIHE-NHR1</strain>
    </source>
</reference>
<organism evidence="2 3">
    <name type="scientific">Pseudanabaena yagii GIHE-NHR1</name>
    <dbReference type="NCBI Taxonomy" id="2722753"/>
    <lineage>
        <taxon>Bacteria</taxon>
        <taxon>Bacillati</taxon>
        <taxon>Cyanobacteriota</taxon>
        <taxon>Cyanophyceae</taxon>
        <taxon>Pseudanabaenales</taxon>
        <taxon>Pseudanabaenaceae</taxon>
        <taxon>Pseudanabaena</taxon>
        <taxon>Pseudanabaena yagii</taxon>
    </lineage>
</organism>
<dbReference type="Proteomes" id="UP000738376">
    <property type="component" value="Unassembled WGS sequence"/>
</dbReference>
<dbReference type="SUPFAM" id="SSF53335">
    <property type="entry name" value="S-adenosyl-L-methionine-dependent methyltransferases"/>
    <property type="match status" value="1"/>
</dbReference>
<comment type="caution">
    <text evidence="2">The sequence shown here is derived from an EMBL/GenBank/DDBJ whole genome shotgun (WGS) entry which is preliminary data.</text>
</comment>
<sequence length="272" mass="30663">MEMLAQGMRSLRHGVLSQIPKPLYVFARQLSLLTLNAISLGKGRSVKVAGIYPLQVEWERSSVDFTTWEAEFIKEFGKTLQTKRVVFDVGASIGEWSALASTLVGSENVHVFEPDLPSFKNIEIVFKLNNLSAPAGIFSGFLANQDSFEEDIWQQVSSHQFPPKVNGQAGFQSIKYPQDLPIAKLDTYCLKTKVIPEVIKIDVEGAEGEVLRGGEYVLQNYHPIIFLSLHPWALQDFGDTKSDLLNWIEQKGYVCRLLAIDHEEHWICEPKI</sequence>
<accession>A0ABX1LW64</accession>
<dbReference type="PANTHER" id="PTHR34203">
    <property type="entry name" value="METHYLTRANSFERASE, FKBM FAMILY PROTEIN"/>
    <property type="match status" value="1"/>
</dbReference>
<proteinExistence type="predicted"/>
<dbReference type="EMBL" id="JAAVJL010000003">
    <property type="protein sequence ID" value="NMF60428.1"/>
    <property type="molecule type" value="Genomic_DNA"/>
</dbReference>
<dbReference type="GO" id="GO:0032259">
    <property type="term" value="P:methylation"/>
    <property type="evidence" value="ECO:0007669"/>
    <property type="project" value="UniProtKB-KW"/>
</dbReference>
<keyword evidence="2" id="KW-0489">Methyltransferase</keyword>
<evidence type="ECO:0000313" key="3">
    <source>
        <dbReference type="Proteomes" id="UP000738376"/>
    </source>
</evidence>
<evidence type="ECO:0000259" key="1">
    <source>
        <dbReference type="Pfam" id="PF05050"/>
    </source>
</evidence>
<dbReference type="Gene3D" id="3.40.50.150">
    <property type="entry name" value="Vaccinia Virus protein VP39"/>
    <property type="match status" value="1"/>
</dbReference>
<feature type="domain" description="Methyltransferase FkbM" evidence="1">
    <location>
        <begin position="88"/>
        <end position="254"/>
    </location>
</feature>